<keyword evidence="3" id="KW-1185">Reference proteome</keyword>
<dbReference type="EnsemblFungi" id="PTTG_28485-t43_1">
    <property type="protein sequence ID" value="PTTG_28485-t43_1-p1"/>
    <property type="gene ID" value="PTTG_28485"/>
</dbReference>
<dbReference type="Proteomes" id="UP000005240">
    <property type="component" value="Unassembled WGS sequence"/>
</dbReference>
<reference evidence="1" key="2">
    <citation type="submission" date="2016-05" db="EMBL/GenBank/DDBJ databases">
        <title>Comparative analysis highlights variable genome content of wheat rusts and divergence of the mating loci.</title>
        <authorList>
            <person name="Cuomo C.A."/>
            <person name="Bakkeren G."/>
            <person name="Szabo L."/>
            <person name="Khalil H."/>
            <person name="Joly D."/>
            <person name="Goldberg J."/>
            <person name="Young S."/>
            <person name="Zeng Q."/>
            <person name="Fellers J."/>
        </authorList>
    </citation>
    <scope>NUCLEOTIDE SEQUENCE [LARGE SCALE GENOMIC DNA]</scope>
    <source>
        <strain evidence="1">1-1 BBBD Race 1</strain>
    </source>
</reference>
<dbReference type="PANTHER" id="PTHR33069:SF3">
    <property type="entry name" value="DYNEIN HEAVY CHAIN TAIL DOMAIN-CONTAINING PROTEIN"/>
    <property type="match status" value="1"/>
</dbReference>
<reference evidence="1" key="1">
    <citation type="submission" date="2009-11" db="EMBL/GenBank/DDBJ databases">
        <authorList>
            <consortium name="The Broad Institute Genome Sequencing Platform"/>
            <person name="Ward D."/>
            <person name="Feldgarden M."/>
            <person name="Earl A."/>
            <person name="Young S.K."/>
            <person name="Zeng Q."/>
            <person name="Koehrsen M."/>
            <person name="Alvarado L."/>
            <person name="Berlin A."/>
            <person name="Bochicchio J."/>
            <person name="Borenstein D."/>
            <person name="Chapman S.B."/>
            <person name="Chen Z."/>
            <person name="Engels R."/>
            <person name="Freedman E."/>
            <person name="Gellesch M."/>
            <person name="Goldberg J."/>
            <person name="Griggs A."/>
            <person name="Gujja S."/>
            <person name="Heilman E."/>
            <person name="Heiman D."/>
            <person name="Hepburn T."/>
            <person name="Howarth C."/>
            <person name="Jen D."/>
            <person name="Larson L."/>
            <person name="Lewis B."/>
            <person name="Mehta T."/>
            <person name="Park D."/>
            <person name="Pearson M."/>
            <person name="Roberts A."/>
            <person name="Saif S."/>
            <person name="Shea T."/>
            <person name="Shenoy N."/>
            <person name="Sisk P."/>
            <person name="Stolte C."/>
            <person name="Sykes S."/>
            <person name="Thomson T."/>
            <person name="Walk T."/>
            <person name="White J."/>
            <person name="Yandava C."/>
            <person name="Izard J."/>
            <person name="Baranova O.V."/>
            <person name="Blanton J.M."/>
            <person name="Tanner A.C."/>
            <person name="Dewhirst F.E."/>
            <person name="Haas B."/>
            <person name="Nusbaum C."/>
            <person name="Birren B."/>
        </authorList>
    </citation>
    <scope>NUCLEOTIDE SEQUENCE [LARGE SCALE GENOMIC DNA]</scope>
    <source>
        <strain evidence="1">1-1 BBBD Race 1</strain>
    </source>
</reference>
<gene>
    <name evidence="1" type="ORF">PTTG_28485</name>
</gene>
<evidence type="ECO:0000313" key="2">
    <source>
        <dbReference type="EnsemblFungi" id="PTTG_28485-t43_1-p1"/>
    </source>
</evidence>
<accession>A0A180GBC0</accession>
<proteinExistence type="predicted"/>
<sequence length="495" mass="56855">MSNPNRELRNTPDPGTRELEALDCHQADLVIQGFKRLSKNGFERANRTPMKNTADISIDHLHLLAAPVSTDVIWFSDVIRLSLIFAFVATHPFLQQTANFYLTIVSYPFSHRLADSDLKSSTVSFDSLLSCLVSPRVLCPFVSGVFFSRVSIIIVVLAFSILPQLDQEFKTISQVFYNLDKLRNGPRKKLQLILDTQPKLQRTLDQLVCAIDELIPGNTPTPTQTNDQHFQEFKGYRMYWLDEAIRHQLRLDVLKYFDHSQHIIEELMLPEERRMYNIYEASTDLNRAINQAITWLKGSELQIISHLWEEGLIDGSRRFEPFDEYFSLFHPTQEFSRFYPTQDLPMSKPTTQLGKSMIPILKLTKLFFDKLASKGMKHKQAPLFTEMSSDQLNFIHESAEDVGEFVSSLMVILGDIDMEEPDVTSSGLVHAIEKLSKLFQSYVPLAASYLTPLFPDIDGVSSQTYFRSWFTTWNTLFFTATHNTIQAAHAFEEEN</sequence>
<organism evidence="1">
    <name type="scientific">Puccinia triticina (isolate 1-1 / race 1 (BBBD))</name>
    <name type="common">Brown leaf rust fungus</name>
    <dbReference type="NCBI Taxonomy" id="630390"/>
    <lineage>
        <taxon>Eukaryota</taxon>
        <taxon>Fungi</taxon>
        <taxon>Dikarya</taxon>
        <taxon>Basidiomycota</taxon>
        <taxon>Pucciniomycotina</taxon>
        <taxon>Pucciniomycetes</taxon>
        <taxon>Pucciniales</taxon>
        <taxon>Pucciniaceae</taxon>
        <taxon>Puccinia</taxon>
    </lineage>
</organism>
<dbReference type="VEuPathDB" id="FungiDB:PTTG_28485"/>
<dbReference type="EMBL" id="ADAS02000114">
    <property type="protein sequence ID" value="OAV89931.1"/>
    <property type="molecule type" value="Genomic_DNA"/>
</dbReference>
<name>A0A180GBC0_PUCT1</name>
<evidence type="ECO:0000313" key="3">
    <source>
        <dbReference type="Proteomes" id="UP000005240"/>
    </source>
</evidence>
<reference evidence="2 3" key="3">
    <citation type="journal article" date="2017" name="G3 (Bethesda)">
        <title>Comparative analysis highlights variable genome content of wheat rusts and divergence of the mating loci.</title>
        <authorList>
            <person name="Cuomo C.A."/>
            <person name="Bakkeren G."/>
            <person name="Khalil H.B."/>
            <person name="Panwar V."/>
            <person name="Joly D."/>
            <person name="Linning R."/>
            <person name="Sakthikumar S."/>
            <person name="Song X."/>
            <person name="Adiconis X."/>
            <person name="Fan L."/>
            <person name="Goldberg J.M."/>
            <person name="Levin J.Z."/>
            <person name="Young S."/>
            <person name="Zeng Q."/>
            <person name="Anikster Y."/>
            <person name="Bruce M."/>
            <person name="Wang M."/>
            <person name="Yin C."/>
            <person name="McCallum B."/>
            <person name="Szabo L.J."/>
            <person name="Hulbert S."/>
            <person name="Chen X."/>
            <person name="Fellers J.P."/>
        </authorList>
    </citation>
    <scope>NUCLEOTIDE SEQUENCE</scope>
    <source>
        <strain evidence="3">Isolate 1-1 / race 1 (BBBD)</strain>
        <strain evidence="2">isolate 1-1 / race 1 (BBBD)</strain>
    </source>
</reference>
<evidence type="ECO:0000313" key="1">
    <source>
        <dbReference type="EMBL" id="OAV89931.1"/>
    </source>
</evidence>
<dbReference type="AlphaFoldDB" id="A0A180GBC0"/>
<protein>
    <submittedName>
        <fullName evidence="1 2">Uncharacterized protein</fullName>
    </submittedName>
</protein>
<dbReference type="OrthoDB" id="2500854at2759"/>
<reference evidence="2" key="4">
    <citation type="submission" date="2025-05" db="UniProtKB">
        <authorList>
            <consortium name="EnsemblFungi"/>
        </authorList>
    </citation>
    <scope>IDENTIFICATION</scope>
    <source>
        <strain evidence="2">isolate 1-1 / race 1 (BBBD)</strain>
    </source>
</reference>
<dbReference type="PANTHER" id="PTHR33069">
    <property type="entry name" value="CHROMOSOME 7, WHOLE GENOME SHOTGUN SEQUENCE-RELATED"/>
    <property type="match status" value="1"/>
</dbReference>